<organism evidence="20 21">
    <name type="scientific">Hypsibius exemplaris</name>
    <name type="common">Freshwater tardigrade</name>
    <dbReference type="NCBI Taxonomy" id="2072580"/>
    <lineage>
        <taxon>Eukaryota</taxon>
        <taxon>Metazoa</taxon>
        <taxon>Ecdysozoa</taxon>
        <taxon>Tardigrada</taxon>
        <taxon>Eutardigrada</taxon>
        <taxon>Parachela</taxon>
        <taxon>Hypsibioidea</taxon>
        <taxon>Hypsibiidae</taxon>
        <taxon>Hypsibius</taxon>
    </lineage>
</organism>
<keyword evidence="14 19" id="KW-0472">Membrane</keyword>
<dbReference type="Pfam" id="PF00953">
    <property type="entry name" value="Glycos_transf_4"/>
    <property type="match status" value="1"/>
</dbReference>
<keyword evidence="11" id="KW-0256">Endoplasmic reticulum</keyword>
<reference evidence="21" key="1">
    <citation type="submission" date="2017-01" db="EMBL/GenBank/DDBJ databases">
        <title>Comparative genomics of anhydrobiosis in the tardigrade Hypsibius dujardini.</title>
        <authorList>
            <person name="Yoshida Y."/>
            <person name="Koutsovoulos G."/>
            <person name="Laetsch D."/>
            <person name="Stevens L."/>
            <person name="Kumar S."/>
            <person name="Horikawa D."/>
            <person name="Ishino K."/>
            <person name="Komine S."/>
            <person name="Tomita M."/>
            <person name="Blaxter M."/>
            <person name="Arakawa K."/>
        </authorList>
    </citation>
    <scope>NUCLEOTIDE SEQUENCE [LARGE SCALE GENOMIC DNA]</scope>
    <source>
        <strain evidence="21">Z151</strain>
    </source>
</reference>
<keyword evidence="8" id="KW-0808">Transferase</keyword>
<evidence type="ECO:0000256" key="8">
    <source>
        <dbReference type="ARBA" id="ARBA00022679"/>
    </source>
</evidence>
<feature type="transmembrane region" description="Helical" evidence="19">
    <location>
        <begin position="419"/>
        <end position="439"/>
    </location>
</feature>
<evidence type="ECO:0000256" key="12">
    <source>
        <dbReference type="ARBA" id="ARBA00022842"/>
    </source>
</evidence>
<keyword evidence="13 19" id="KW-1133">Transmembrane helix</keyword>
<dbReference type="EMBL" id="MTYJ01000114">
    <property type="protein sequence ID" value="OQV13876.1"/>
    <property type="molecule type" value="Genomic_DNA"/>
</dbReference>
<evidence type="ECO:0000256" key="15">
    <source>
        <dbReference type="ARBA" id="ARBA00029567"/>
    </source>
</evidence>
<feature type="transmembrane region" description="Helical" evidence="19">
    <location>
        <begin position="89"/>
        <end position="112"/>
    </location>
</feature>
<dbReference type="OrthoDB" id="10262326at2759"/>
<name>A0A1W0WF91_HYPEX</name>
<evidence type="ECO:0000256" key="4">
    <source>
        <dbReference type="ARBA" id="ARBA00009317"/>
    </source>
</evidence>
<dbReference type="GO" id="GO:0003975">
    <property type="term" value="F:UDP-N-acetylglucosamine-dolichyl-phosphate N-acetylglucosaminephosphotransferase activity"/>
    <property type="evidence" value="ECO:0007669"/>
    <property type="project" value="UniProtKB-EC"/>
</dbReference>
<dbReference type="GO" id="GO:0016757">
    <property type="term" value="F:glycosyltransferase activity"/>
    <property type="evidence" value="ECO:0007669"/>
    <property type="project" value="UniProtKB-KW"/>
</dbReference>
<evidence type="ECO:0000256" key="1">
    <source>
        <dbReference type="ARBA" id="ARBA00001946"/>
    </source>
</evidence>
<comment type="similarity">
    <text evidence="4">Belongs to the glycosyltransferase 4 family.</text>
</comment>
<evidence type="ECO:0000256" key="17">
    <source>
        <dbReference type="ARBA" id="ARBA00044717"/>
    </source>
</evidence>
<dbReference type="InterPro" id="IPR000715">
    <property type="entry name" value="Glycosyl_transferase_4"/>
</dbReference>
<evidence type="ECO:0000256" key="7">
    <source>
        <dbReference type="ARBA" id="ARBA00022676"/>
    </source>
</evidence>
<evidence type="ECO:0000256" key="14">
    <source>
        <dbReference type="ARBA" id="ARBA00023136"/>
    </source>
</evidence>
<feature type="transmembrane region" description="Helical" evidence="19">
    <location>
        <begin position="209"/>
        <end position="229"/>
    </location>
</feature>
<keyword evidence="10" id="KW-0479">Metal-binding</keyword>
<keyword evidence="9 19" id="KW-0812">Transmembrane</keyword>
<evidence type="ECO:0000256" key="9">
    <source>
        <dbReference type="ARBA" id="ARBA00022692"/>
    </source>
</evidence>
<keyword evidence="12" id="KW-0460">Magnesium</keyword>
<evidence type="ECO:0000256" key="10">
    <source>
        <dbReference type="ARBA" id="ARBA00022723"/>
    </source>
</evidence>
<evidence type="ECO:0000256" key="18">
    <source>
        <dbReference type="ARBA" id="ARBA00045078"/>
    </source>
</evidence>
<feature type="transmembrane region" description="Helical" evidence="19">
    <location>
        <begin position="290"/>
        <end position="311"/>
    </location>
</feature>
<dbReference type="PANTHER" id="PTHR10571:SF0">
    <property type="entry name" value="UDP-N-ACETYLGLUCOSAMINE--DOLICHYL-PHOSPHATE N-ACETYLGLUCOSAMINEPHOSPHOTRANSFERASE"/>
    <property type="match status" value="1"/>
</dbReference>
<dbReference type="GO" id="GO:0005789">
    <property type="term" value="C:endoplasmic reticulum membrane"/>
    <property type="evidence" value="ECO:0007669"/>
    <property type="project" value="UniProtKB-SubCell"/>
</dbReference>
<feature type="transmembrane region" description="Helical" evidence="19">
    <location>
        <begin position="317"/>
        <end position="339"/>
    </location>
</feature>
<keyword evidence="21" id="KW-1185">Reference proteome</keyword>
<comment type="cofactor">
    <cofactor evidence="1">
        <name>Mg(2+)</name>
        <dbReference type="ChEBI" id="CHEBI:18420"/>
    </cofactor>
</comment>
<evidence type="ECO:0000256" key="11">
    <source>
        <dbReference type="ARBA" id="ARBA00022824"/>
    </source>
</evidence>
<dbReference type="PANTHER" id="PTHR10571">
    <property type="entry name" value="UDP-N-ACETYLGLUCOSAMINE--DOLICHYL-PHOSPHATE N-ACETYLGLUCOSAMINEPHOSPHOTRANSFERASE"/>
    <property type="match status" value="1"/>
</dbReference>
<sequence>MADNLQVTLEEAATNYSSTFSQPPSAIPEGLEGALAVKTMWPLLWNAIYSLVAFFVTLKAIPSFMNIFMQAGFAGVDMGKKDRPKVAEAMGVISGCVFMITIFLFIPVPFAWHLARLGYNEDHSLTKEQIDFPHHEFVEFITAVLSVCCMLFLGFADDALNLRWRDKLFLPTIATIPLLMVYYVNSNSTTVIVPKQLRHLLGFSVNLGGLYYVFMGALTVFCTNAINILAGINGLEAGQSLIIAISVALFNLIELTGAYRESCVFSLYFLLPYIGTTAGLLRYNWFPSRVFVGDTFCYFSGVIFAVVAILGHFSKTLLLFFIPQIINFLYSIPQLFKFLPCPRHRLPRYDPDTDKLNMSTTKLKLNQLHPLGRLMFQFLRVLRLVHVVPSGDGEMLECNNLTLINLFLMILGPTHEKRLTCALLIFQVFSSLLAFFIRYQLAKLVYDV</sequence>
<proteinExistence type="inferred from homology"/>
<dbReference type="Proteomes" id="UP000192578">
    <property type="component" value="Unassembled WGS sequence"/>
</dbReference>
<comment type="function">
    <text evidence="17">UDP-N-acetylglucosamine--dolichyl-phosphate N-acetylglucosaminephosphotransferase that operates in the biosynthetic pathway of dolichol-linked oligosaccharides, the glycan precursors employed in protein asparagine (N)-glycosylation. The assembly of dolichol-linked oligosaccharides begins on the cytosolic side of the endoplasmic reticulum membrane and finishes in its lumen. The sequential addition of sugars to dolichol pyrophosphate produces dolichol-linked oligosaccharides containing fourteen sugars, including two GlcNAcs, nine mannoses and three glucoses. Once assembled, the oligosaccharide is transferred from the lipid to nascent proteins by oligosaccharyltransferases. Catalyzes the initial step of dolichol-linked oligosaccharide biosynthesis, transfering GlcNAc-1-P from cytosolic UDP-GlcNAc onto the carrier lipid dolichyl phosphate (P-dolichol), yielding GlcNAc-P-P-dolichol embedded in the cytoplasmic leaflet of the endoplasmic reticulum membrane.</text>
</comment>
<feature type="transmembrane region" description="Helical" evidence="19">
    <location>
        <begin position="47"/>
        <end position="68"/>
    </location>
</feature>
<comment type="caution">
    <text evidence="20">The sequence shown here is derived from an EMBL/GenBank/DDBJ whole genome shotgun (WGS) entry which is preliminary data.</text>
</comment>
<comment type="catalytic activity">
    <reaction evidence="18">
        <text>a di-trans,poly-cis-dolichyl phosphate + UDP-N-acetyl-alpha-D-glucosamine = an N-acetyl-alpha-D-glucosaminyl-diphospho-di-trans,poly-cis-dolichol + UMP</text>
        <dbReference type="Rhea" id="RHEA:13289"/>
        <dbReference type="Rhea" id="RHEA-COMP:19498"/>
        <dbReference type="Rhea" id="RHEA-COMP:19507"/>
        <dbReference type="ChEBI" id="CHEBI:57683"/>
        <dbReference type="ChEBI" id="CHEBI:57705"/>
        <dbReference type="ChEBI" id="CHEBI:57865"/>
        <dbReference type="ChEBI" id="CHEBI:58427"/>
        <dbReference type="EC" id="2.7.8.15"/>
    </reaction>
    <physiologicalReaction direction="left-to-right" evidence="18">
        <dbReference type="Rhea" id="RHEA:13290"/>
    </physiologicalReaction>
</comment>
<evidence type="ECO:0000256" key="13">
    <source>
        <dbReference type="ARBA" id="ARBA00022989"/>
    </source>
</evidence>
<dbReference type="UniPathway" id="UPA00378"/>
<evidence type="ECO:0000256" key="6">
    <source>
        <dbReference type="ARBA" id="ARBA00017659"/>
    </source>
</evidence>
<dbReference type="CDD" id="cd06855">
    <property type="entry name" value="GT_GPT_euk"/>
    <property type="match status" value="1"/>
</dbReference>
<evidence type="ECO:0000256" key="2">
    <source>
        <dbReference type="ARBA" id="ARBA00004477"/>
    </source>
</evidence>
<dbReference type="EC" id="2.7.8.15" evidence="5"/>
<keyword evidence="7" id="KW-0328">Glycosyltransferase</keyword>
<dbReference type="GO" id="GO:0006488">
    <property type="term" value="P:dolichol-linked oligosaccharide biosynthetic process"/>
    <property type="evidence" value="ECO:0007669"/>
    <property type="project" value="InterPro"/>
</dbReference>
<evidence type="ECO:0000256" key="5">
    <source>
        <dbReference type="ARBA" id="ARBA00013225"/>
    </source>
</evidence>
<feature type="transmembrane region" description="Helical" evidence="19">
    <location>
        <begin position="265"/>
        <end position="283"/>
    </location>
</feature>
<protein>
    <recommendedName>
        <fullName evidence="6">UDP-N-acetylglucosamine--dolichyl-phosphate N-acetylglucosaminephosphotransferase</fullName>
        <ecNumber evidence="5">2.7.8.15</ecNumber>
    </recommendedName>
    <alternativeName>
        <fullName evidence="15">GlcNAc-1-P transferase</fullName>
    </alternativeName>
    <alternativeName>
        <fullName evidence="16">N-acetylglucosamine-1-phosphate transferase</fullName>
    </alternativeName>
</protein>
<comment type="subcellular location">
    <subcellularLocation>
        <location evidence="2">Endoplasmic reticulum membrane</location>
        <topology evidence="2">Multi-pass membrane protein</topology>
    </subcellularLocation>
</comment>
<dbReference type="AlphaFoldDB" id="A0A1W0WF91"/>
<dbReference type="GO" id="GO:0046872">
    <property type="term" value="F:metal ion binding"/>
    <property type="evidence" value="ECO:0007669"/>
    <property type="project" value="UniProtKB-KW"/>
</dbReference>
<evidence type="ECO:0000256" key="16">
    <source>
        <dbReference type="ARBA" id="ARBA00033238"/>
    </source>
</evidence>
<feature type="transmembrane region" description="Helical" evidence="19">
    <location>
        <begin position="137"/>
        <end position="156"/>
    </location>
</feature>
<evidence type="ECO:0000256" key="3">
    <source>
        <dbReference type="ARBA" id="ARBA00004922"/>
    </source>
</evidence>
<evidence type="ECO:0000313" key="20">
    <source>
        <dbReference type="EMBL" id="OQV13876.1"/>
    </source>
</evidence>
<comment type="pathway">
    <text evidence="3">Protein modification; protein glycosylation.</text>
</comment>
<gene>
    <name evidence="20" type="ORF">BV898_11874</name>
</gene>
<feature type="transmembrane region" description="Helical" evidence="19">
    <location>
        <begin position="168"/>
        <end position="185"/>
    </location>
</feature>
<dbReference type="InterPro" id="IPR033895">
    <property type="entry name" value="GPT"/>
</dbReference>
<evidence type="ECO:0000256" key="19">
    <source>
        <dbReference type="SAM" id="Phobius"/>
    </source>
</evidence>
<accession>A0A1W0WF91</accession>
<evidence type="ECO:0000313" key="21">
    <source>
        <dbReference type="Proteomes" id="UP000192578"/>
    </source>
</evidence>